<dbReference type="Gene3D" id="3.40.50.200">
    <property type="entry name" value="Peptidase S8/S53 domain"/>
    <property type="match status" value="1"/>
</dbReference>
<evidence type="ECO:0000256" key="5">
    <source>
        <dbReference type="SAM" id="SignalP"/>
    </source>
</evidence>
<keyword evidence="3" id="KW-0378">Hydrolase</keyword>
<dbReference type="InterPro" id="IPR013783">
    <property type="entry name" value="Ig-like_fold"/>
</dbReference>
<dbReference type="InterPro" id="IPR015919">
    <property type="entry name" value="Cadherin-like_sf"/>
</dbReference>
<dbReference type="Pfam" id="PF00082">
    <property type="entry name" value="Peptidase_S8"/>
    <property type="match status" value="1"/>
</dbReference>
<dbReference type="SUPFAM" id="SSF52743">
    <property type="entry name" value="Subtilisin-like"/>
    <property type="match status" value="1"/>
</dbReference>
<name>A0ABX7FYQ0_9GAMM</name>
<keyword evidence="8" id="KW-1185">Reference proteome</keyword>
<evidence type="ECO:0000256" key="2">
    <source>
        <dbReference type="ARBA" id="ARBA00022670"/>
    </source>
</evidence>
<dbReference type="Gene3D" id="2.60.40.10">
    <property type="entry name" value="Immunoglobulins"/>
    <property type="match status" value="1"/>
</dbReference>
<dbReference type="RefSeq" id="WP_203323902.1">
    <property type="nucleotide sequence ID" value="NZ_CP069213.1"/>
</dbReference>
<dbReference type="InterPro" id="IPR002126">
    <property type="entry name" value="Cadherin-like_dom"/>
</dbReference>
<keyword evidence="2" id="KW-0645">Protease</keyword>
<feature type="domain" description="Cadherin" evidence="6">
    <location>
        <begin position="989"/>
        <end position="1097"/>
    </location>
</feature>
<reference evidence="7 8" key="1">
    <citation type="journal article" date="2012" name="Antonie Van Leeuwenhoek">
        <title>Shewanella litorisediminis sp. nov., a gammaproteobacterium isolated from a tidal flat sediment.</title>
        <authorList>
            <person name="Lee M.H."/>
            <person name="Yoon J.H."/>
        </authorList>
    </citation>
    <scope>NUCLEOTIDE SEQUENCE [LARGE SCALE GENOMIC DNA]</scope>
    <source>
        <strain evidence="7 8">SMK1-12</strain>
    </source>
</reference>
<accession>A0ABX7FYQ0</accession>
<evidence type="ECO:0000256" key="3">
    <source>
        <dbReference type="ARBA" id="ARBA00022801"/>
    </source>
</evidence>
<dbReference type="PANTHER" id="PTHR43806">
    <property type="entry name" value="PEPTIDASE S8"/>
    <property type="match status" value="1"/>
</dbReference>
<organism evidence="7 8">
    <name type="scientific">Shewanella litorisediminis</name>
    <dbReference type="NCBI Taxonomy" id="1173586"/>
    <lineage>
        <taxon>Bacteria</taxon>
        <taxon>Pseudomonadati</taxon>
        <taxon>Pseudomonadota</taxon>
        <taxon>Gammaproteobacteria</taxon>
        <taxon>Alteromonadales</taxon>
        <taxon>Shewanellaceae</taxon>
        <taxon>Shewanella</taxon>
    </lineage>
</organism>
<proteinExistence type="inferred from homology"/>
<comment type="similarity">
    <text evidence="1">Belongs to the peptidase S8 family.</text>
</comment>
<dbReference type="PROSITE" id="PS50268">
    <property type="entry name" value="CADHERIN_2"/>
    <property type="match status" value="1"/>
</dbReference>
<dbReference type="SUPFAM" id="SSF49313">
    <property type="entry name" value="Cadherin-like"/>
    <property type="match status" value="1"/>
</dbReference>
<evidence type="ECO:0000313" key="8">
    <source>
        <dbReference type="Proteomes" id="UP000596252"/>
    </source>
</evidence>
<keyword evidence="5" id="KW-0732">Signal</keyword>
<dbReference type="Proteomes" id="UP000596252">
    <property type="component" value="Chromosome"/>
</dbReference>
<feature type="signal peptide" evidence="5">
    <location>
        <begin position="1"/>
        <end position="23"/>
    </location>
</feature>
<dbReference type="PANTHER" id="PTHR43806:SF11">
    <property type="entry name" value="CEREVISIN-RELATED"/>
    <property type="match status" value="1"/>
</dbReference>
<feature type="chain" id="PRO_5046837791" evidence="5">
    <location>
        <begin position="24"/>
        <end position="1206"/>
    </location>
</feature>
<sequence length="1206" mass="128806">MITKMSRLSACISLALLPCYSYAMPIEAAFNKPVSQQLNPAAQERGQYVVLLTGQSQWLGGNESQIRSQQAQLIQFIETIDGSAKVLAASSKSLNSIHVEMSASTYDSIKNHRLVTSVNRLNDNTKQSTETVTVREQTSAVASVVSTNLAKAPKLSTNPDAGKGTVIAIMSTGIDYTHAALGGTGTSEAYEEAKVNATAEFDGFPTDVVIGGLDYASEFGWGEDPNPLDGDTIFTDPYYGSEFPTGRGTMLASLIHEQVPGAKLLGYKMAGVSDPWGYGPNARYPSVTTMAKAMEDAVEKGADIIVVDQSVYGGHFAAYYDPNDPQTSGAVFDHIMVNSLAAKGVLVVVSAGYFGELPTKYNVGNLGATAESLTVGAVEAVGEGLATTNWTPHGPVRGIQTLKPDMVSYASEESVAVVGGLDTTVDVAEKEFPVARMAAAAAIVKAERGVSGVEVKALLTNTANHAIERGDSGKNASVTQIGTGVENLEAALSTSVAVWETSSYQPHLKFGQQLVSNVSRHVKEVSLRNYSNTAKTYSLAVNMAEGRVSNEAISWTFPASVTVPANTTLSVPVVLEIDADKLPVSLLNKSDDYSIEAWEQFEVNGYLTFTASGEPELNMGWSVYPRPAGKIRREFNTYNDGIWDSPKLLPWAEGTTTVKQAFTNVGNHNAHMMALPVVKSQPTAPAGFENTKNVMKHTASAVLSDSQCASGKKYVFAVQMHAGMDIAVAGHMDKMGDILTRHSLFSESVVDMYNLADSFDPYVEYNLTNADRVADMFITIDENGQPQTVITDFSSDDSWTPLPPKISSLPTYFTPGGDTVVGQACLDDLYHHELNSPESFDQHFAMVFATDRDVFPTAYGPAVMFNPTKFGRKFISSEYDWWTGEYVEKERYSTAMINMNHVDAEGVEGEQWAWELDVEAGQSAMLWAFRDTWCAGGGFGGWSTTSMDAGIMAASPGSCSYSDFLLMDLNSNMTIAAKQERDGATLQHVDAGQAFSVEENAPEGTVIGQLTTSIDGFFGEPNTDWNTVDIVQVGAIPGMPVAVSSDGVITVANSDALDYETLKSMTLKVQTVRGNIVGTVTEVTVDLTNVNDVAPIFTGPFAPFEAKEGEAYEYSLAGYFTDSEGDAISLSVAGLPAGLSYESSTMLISGTPTASGAFVAQVTASDGENDTTAELTGNVEAKPSSGGALGFGLPLLLLALLRRKQQ</sequence>
<evidence type="ECO:0000259" key="6">
    <source>
        <dbReference type="PROSITE" id="PS50268"/>
    </source>
</evidence>
<evidence type="ECO:0000256" key="4">
    <source>
        <dbReference type="ARBA" id="ARBA00022825"/>
    </source>
</evidence>
<dbReference type="EMBL" id="CP069213">
    <property type="protein sequence ID" value="QRH00163.1"/>
    <property type="molecule type" value="Genomic_DNA"/>
</dbReference>
<dbReference type="InterPro" id="IPR000209">
    <property type="entry name" value="Peptidase_S8/S53_dom"/>
</dbReference>
<gene>
    <name evidence="7" type="ORF">JQC75_09575</name>
</gene>
<dbReference type="Pfam" id="PF05345">
    <property type="entry name" value="He_PIG"/>
    <property type="match status" value="1"/>
</dbReference>
<protein>
    <submittedName>
        <fullName evidence="7">S8 family serine peptidase</fullName>
    </submittedName>
</protein>
<keyword evidence="4" id="KW-0720">Serine protease</keyword>
<dbReference type="CDD" id="cd11304">
    <property type="entry name" value="Cadherin_repeat"/>
    <property type="match status" value="1"/>
</dbReference>
<evidence type="ECO:0000313" key="7">
    <source>
        <dbReference type="EMBL" id="QRH00163.1"/>
    </source>
</evidence>
<dbReference type="Gene3D" id="2.60.40.60">
    <property type="entry name" value="Cadherins"/>
    <property type="match status" value="1"/>
</dbReference>
<dbReference type="InterPro" id="IPR036852">
    <property type="entry name" value="Peptidase_S8/S53_dom_sf"/>
</dbReference>
<dbReference type="InterPro" id="IPR050131">
    <property type="entry name" value="Peptidase_S8_subtilisin-like"/>
</dbReference>
<evidence type="ECO:0000256" key="1">
    <source>
        <dbReference type="ARBA" id="ARBA00011073"/>
    </source>
</evidence>